<evidence type="ECO:0000313" key="4">
    <source>
        <dbReference type="EMBL" id="QEC67083.1"/>
    </source>
</evidence>
<organism evidence="4 5">
    <name type="scientific">Panacibacter ginsenosidivorans</name>
    <dbReference type="NCBI Taxonomy" id="1813871"/>
    <lineage>
        <taxon>Bacteria</taxon>
        <taxon>Pseudomonadati</taxon>
        <taxon>Bacteroidota</taxon>
        <taxon>Chitinophagia</taxon>
        <taxon>Chitinophagales</taxon>
        <taxon>Chitinophagaceae</taxon>
        <taxon>Panacibacter</taxon>
    </lineage>
</organism>
<dbReference type="PANTHER" id="PTHR43861">
    <property type="entry name" value="TRANS-ACONITATE 2-METHYLTRANSFERASE-RELATED"/>
    <property type="match status" value="1"/>
</dbReference>
<dbReference type="Proteomes" id="UP000321533">
    <property type="component" value="Chromosome"/>
</dbReference>
<evidence type="ECO:0000256" key="1">
    <source>
        <dbReference type="ARBA" id="ARBA00022603"/>
    </source>
</evidence>
<dbReference type="SUPFAM" id="SSF53335">
    <property type="entry name" value="S-adenosyl-L-methionine-dependent methyltransferases"/>
    <property type="match status" value="1"/>
</dbReference>
<reference evidence="4 5" key="1">
    <citation type="journal article" date="2016" name="Int. J. Syst. Evol. Microbiol.">
        <title>Panacibacter ginsenosidivorans gen. nov., sp. nov., with ginsenoside converting activity isolated from soil of a ginseng field.</title>
        <authorList>
            <person name="Siddiqi M.Z."/>
            <person name="Muhammad Shafi S."/>
            <person name="Choi K.D."/>
            <person name="Im W.T."/>
        </authorList>
    </citation>
    <scope>NUCLEOTIDE SEQUENCE [LARGE SCALE GENOMIC DNA]</scope>
    <source>
        <strain evidence="4 5">Gsoil1550</strain>
    </source>
</reference>
<dbReference type="GO" id="GO:0008168">
    <property type="term" value="F:methyltransferase activity"/>
    <property type="evidence" value="ECO:0007669"/>
    <property type="project" value="UniProtKB-KW"/>
</dbReference>
<dbReference type="Pfam" id="PF13649">
    <property type="entry name" value="Methyltransf_25"/>
    <property type="match status" value="1"/>
</dbReference>
<dbReference type="InterPro" id="IPR041698">
    <property type="entry name" value="Methyltransf_25"/>
</dbReference>
<proteinExistence type="predicted"/>
<keyword evidence="1 4" id="KW-0489">Methyltransferase</keyword>
<keyword evidence="5" id="KW-1185">Reference proteome</keyword>
<dbReference type="InterPro" id="IPR029063">
    <property type="entry name" value="SAM-dependent_MTases_sf"/>
</dbReference>
<protein>
    <submittedName>
        <fullName evidence="4">Methyltransferase domain-containing protein</fullName>
    </submittedName>
</protein>
<dbReference type="PANTHER" id="PTHR43861:SF1">
    <property type="entry name" value="TRANS-ACONITATE 2-METHYLTRANSFERASE"/>
    <property type="match status" value="1"/>
</dbReference>
<evidence type="ECO:0000256" key="2">
    <source>
        <dbReference type="ARBA" id="ARBA00022679"/>
    </source>
</evidence>
<accession>A0A5B8V852</accession>
<evidence type="ECO:0000259" key="3">
    <source>
        <dbReference type="Pfam" id="PF13649"/>
    </source>
</evidence>
<dbReference type="OrthoDB" id="9789123at2"/>
<dbReference type="Gene3D" id="3.40.50.150">
    <property type="entry name" value="Vaccinia Virus protein VP39"/>
    <property type="match status" value="1"/>
</dbReference>
<name>A0A5B8V852_9BACT</name>
<feature type="domain" description="Methyltransferase" evidence="3">
    <location>
        <begin position="61"/>
        <end position="149"/>
    </location>
</feature>
<dbReference type="CDD" id="cd02440">
    <property type="entry name" value="AdoMet_MTases"/>
    <property type="match status" value="1"/>
</dbReference>
<dbReference type="KEGG" id="pgin:FRZ67_07195"/>
<evidence type="ECO:0000313" key="5">
    <source>
        <dbReference type="Proteomes" id="UP000321533"/>
    </source>
</evidence>
<dbReference type="GO" id="GO:0032259">
    <property type="term" value="P:methylation"/>
    <property type="evidence" value="ECO:0007669"/>
    <property type="project" value="UniProtKB-KW"/>
</dbReference>
<sequence>MNTKQITELAIRRHDEDAEFFQNVYSGTLHSAQSQVFLYGRNMILEELEILLQTVPKGGNILDVGCGTGHLTNWLKEKGYHVCGVEPSEEMYQYAVNNFPGIDFKKSISSSLPFNDESFDLVIALEVLRYLEDEENNATYKEFYRVLKNDARIFVTHVNLFSTDGYFFFYNAISVMHSLSNKPYHFCNFTTPSKQVKMLIDNNYKNITTIGRMAGAVRIFYKFGNFIGNKFGELIKRTSEQRYTKGVLKSMAGHLIVIAQK</sequence>
<dbReference type="RefSeq" id="WP_147188891.1">
    <property type="nucleotide sequence ID" value="NZ_CP042435.1"/>
</dbReference>
<dbReference type="AlphaFoldDB" id="A0A5B8V852"/>
<keyword evidence="2 4" id="KW-0808">Transferase</keyword>
<dbReference type="EMBL" id="CP042435">
    <property type="protein sequence ID" value="QEC67083.1"/>
    <property type="molecule type" value="Genomic_DNA"/>
</dbReference>
<gene>
    <name evidence="4" type="ORF">FRZ67_07195</name>
</gene>